<dbReference type="OrthoDB" id="2585655at2759"/>
<keyword evidence="3 5" id="KW-1133">Transmembrane helix</keyword>
<proteinExistence type="predicted"/>
<feature type="transmembrane region" description="Helical" evidence="5">
    <location>
        <begin position="166"/>
        <end position="188"/>
    </location>
</feature>
<feature type="transmembrane region" description="Helical" evidence="5">
    <location>
        <begin position="378"/>
        <end position="401"/>
    </location>
</feature>
<evidence type="ECO:0000256" key="5">
    <source>
        <dbReference type="SAM" id="Phobius"/>
    </source>
</evidence>
<dbReference type="SUPFAM" id="SSF103473">
    <property type="entry name" value="MFS general substrate transporter"/>
    <property type="match status" value="1"/>
</dbReference>
<evidence type="ECO:0000313" key="8">
    <source>
        <dbReference type="Proteomes" id="UP000700596"/>
    </source>
</evidence>
<comment type="subcellular location">
    <subcellularLocation>
        <location evidence="1">Membrane</location>
        <topology evidence="1">Multi-pass membrane protein</topology>
    </subcellularLocation>
</comment>
<dbReference type="InterPro" id="IPR011701">
    <property type="entry name" value="MFS"/>
</dbReference>
<dbReference type="EMBL" id="JAGMWT010000014">
    <property type="protein sequence ID" value="KAH7116696.1"/>
    <property type="molecule type" value="Genomic_DNA"/>
</dbReference>
<dbReference type="InterPro" id="IPR036259">
    <property type="entry name" value="MFS_trans_sf"/>
</dbReference>
<evidence type="ECO:0000256" key="4">
    <source>
        <dbReference type="ARBA" id="ARBA00023136"/>
    </source>
</evidence>
<feature type="transmembrane region" description="Helical" evidence="5">
    <location>
        <begin position="109"/>
        <end position="128"/>
    </location>
</feature>
<feature type="transmembrane region" description="Helical" evidence="5">
    <location>
        <begin position="485"/>
        <end position="503"/>
    </location>
</feature>
<accession>A0A9P9DD98</accession>
<dbReference type="InterPro" id="IPR020846">
    <property type="entry name" value="MFS_dom"/>
</dbReference>
<dbReference type="Gene3D" id="1.20.1250.20">
    <property type="entry name" value="MFS general substrate transporter like domains"/>
    <property type="match status" value="1"/>
</dbReference>
<protein>
    <submittedName>
        <fullName evidence="7">Major facilitator superfamily domain-containing protein</fullName>
    </submittedName>
</protein>
<evidence type="ECO:0000256" key="3">
    <source>
        <dbReference type="ARBA" id="ARBA00022989"/>
    </source>
</evidence>
<feature type="domain" description="Major facilitator superfamily (MFS) profile" evidence="6">
    <location>
        <begin position="69"/>
        <end position="561"/>
    </location>
</feature>
<keyword evidence="4 5" id="KW-0472">Membrane</keyword>
<comment type="caution">
    <text evidence="7">The sequence shown here is derived from an EMBL/GenBank/DDBJ whole genome shotgun (WGS) entry which is preliminary data.</text>
</comment>
<dbReference type="Pfam" id="PF07690">
    <property type="entry name" value="MFS_1"/>
    <property type="match status" value="1"/>
</dbReference>
<sequence length="561" mass="61890">MGFLGVLEDKHLQHVPATVILSEEESQRTEATAGLKHGTGRNADIILIPQPSEDPNDPLNWPATKKWTIMIIIAFGSTLYAAVLAPLLSPALVLIAMDYKVEVGDITVISGYMLLVTAASGPLISAVARKYGKRFVLVISSVFGLLGTVVGSAVDSYDGLMAARIIQGGSISAFESLVVSMIGDLFFVHERGYWMTLIQFILGAASNFSAIIVGPIATNLGWRYLFHILIAFTALECVLLFFFVPETAYNRDRRYEIDELADDKLSDLAAVERRHGDASFTPPEKESPNDIVQVETARTDNPALRPKKTFFQELAFFSGTYSDDNLLQLFIAPFAVCLNLAVLWMVIVTGGLTAFFVAQSYDMAQIFMFPPYNLTAAGVGYLSLGPFLGGLLGSIILGASLDPIIKWCAKKNGGIYEPEYRLIGMIPSLLTGVGLFAFGYMTQHHYSYYATATMHGMDLFGIVCAAISASAYVIDAYRDMSGEIFIVNMVFKNLLFYGFSYFVNDWTAKAGPATVFYVFGGISFVMIGTAPIFFFWGKRYRSFWHRHNVLEKWGIRTHSEM</sequence>
<dbReference type="PANTHER" id="PTHR23502">
    <property type="entry name" value="MAJOR FACILITATOR SUPERFAMILY"/>
    <property type="match status" value="1"/>
</dbReference>
<feature type="transmembrane region" description="Helical" evidence="5">
    <location>
        <begin position="515"/>
        <end position="536"/>
    </location>
</feature>
<feature type="transmembrane region" description="Helical" evidence="5">
    <location>
        <begin position="135"/>
        <end position="154"/>
    </location>
</feature>
<dbReference type="AlphaFoldDB" id="A0A9P9DD98"/>
<dbReference type="PANTHER" id="PTHR23502:SF29">
    <property type="entry name" value="TRANSPORTER, PUTATIVE (AFU_ORTHOLOGUE AFUA_6G06680)-RELATED"/>
    <property type="match status" value="1"/>
</dbReference>
<evidence type="ECO:0000259" key="6">
    <source>
        <dbReference type="PROSITE" id="PS50850"/>
    </source>
</evidence>
<evidence type="ECO:0000256" key="1">
    <source>
        <dbReference type="ARBA" id="ARBA00004141"/>
    </source>
</evidence>
<reference evidence="7" key="1">
    <citation type="journal article" date="2021" name="Nat. Commun.">
        <title>Genetic determinants of endophytism in the Arabidopsis root mycobiome.</title>
        <authorList>
            <person name="Mesny F."/>
            <person name="Miyauchi S."/>
            <person name="Thiergart T."/>
            <person name="Pickel B."/>
            <person name="Atanasova L."/>
            <person name="Karlsson M."/>
            <person name="Huettel B."/>
            <person name="Barry K.W."/>
            <person name="Haridas S."/>
            <person name="Chen C."/>
            <person name="Bauer D."/>
            <person name="Andreopoulos W."/>
            <person name="Pangilinan J."/>
            <person name="LaButti K."/>
            <person name="Riley R."/>
            <person name="Lipzen A."/>
            <person name="Clum A."/>
            <person name="Drula E."/>
            <person name="Henrissat B."/>
            <person name="Kohler A."/>
            <person name="Grigoriev I.V."/>
            <person name="Martin F.M."/>
            <person name="Hacquard S."/>
        </authorList>
    </citation>
    <scope>NUCLEOTIDE SEQUENCE</scope>
    <source>
        <strain evidence="7">MPI-CAGE-CH-0243</strain>
    </source>
</reference>
<keyword evidence="8" id="KW-1185">Reference proteome</keyword>
<dbReference type="GO" id="GO:0022857">
    <property type="term" value="F:transmembrane transporter activity"/>
    <property type="evidence" value="ECO:0007669"/>
    <property type="project" value="InterPro"/>
</dbReference>
<feature type="transmembrane region" description="Helical" evidence="5">
    <location>
        <begin position="69"/>
        <end position="97"/>
    </location>
</feature>
<evidence type="ECO:0000313" key="7">
    <source>
        <dbReference type="EMBL" id="KAH7116696.1"/>
    </source>
</evidence>
<keyword evidence="2 5" id="KW-0812">Transmembrane</keyword>
<name>A0A9P9DD98_9PLEO</name>
<feature type="transmembrane region" description="Helical" evidence="5">
    <location>
        <begin position="200"/>
        <end position="218"/>
    </location>
</feature>
<dbReference type="GO" id="GO:0005886">
    <property type="term" value="C:plasma membrane"/>
    <property type="evidence" value="ECO:0007669"/>
    <property type="project" value="TreeGrafter"/>
</dbReference>
<feature type="transmembrane region" description="Helical" evidence="5">
    <location>
        <begin position="422"/>
        <end position="442"/>
    </location>
</feature>
<feature type="transmembrane region" description="Helical" evidence="5">
    <location>
        <begin position="448"/>
        <end position="473"/>
    </location>
</feature>
<feature type="transmembrane region" description="Helical" evidence="5">
    <location>
        <begin position="224"/>
        <end position="244"/>
    </location>
</feature>
<feature type="transmembrane region" description="Helical" evidence="5">
    <location>
        <begin position="329"/>
        <end position="358"/>
    </location>
</feature>
<dbReference type="PROSITE" id="PS50850">
    <property type="entry name" value="MFS"/>
    <property type="match status" value="1"/>
</dbReference>
<dbReference type="Proteomes" id="UP000700596">
    <property type="component" value="Unassembled WGS sequence"/>
</dbReference>
<evidence type="ECO:0000256" key="2">
    <source>
        <dbReference type="ARBA" id="ARBA00022692"/>
    </source>
</evidence>
<gene>
    <name evidence="7" type="ORF">B0J11DRAFT_98750</name>
</gene>
<organism evidence="7 8">
    <name type="scientific">Dendryphion nanum</name>
    <dbReference type="NCBI Taxonomy" id="256645"/>
    <lineage>
        <taxon>Eukaryota</taxon>
        <taxon>Fungi</taxon>
        <taxon>Dikarya</taxon>
        <taxon>Ascomycota</taxon>
        <taxon>Pezizomycotina</taxon>
        <taxon>Dothideomycetes</taxon>
        <taxon>Pleosporomycetidae</taxon>
        <taxon>Pleosporales</taxon>
        <taxon>Torulaceae</taxon>
        <taxon>Dendryphion</taxon>
    </lineage>
</organism>